<proteinExistence type="inferred from homology"/>
<dbReference type="PANTHER" id="PTHR30349">
    <property type="entry name" value="PHAGE INTEGRASE-RELATED"/>
    <property type="match status" value="1"/>
</dbReference>
<dbReference type="Gene3D" id="1.10.443.10">
    <property type="entry name" value="Intergrase catalytic core"/>
    <property type="match status" value="1"/>
</dbReference>
<evidence type="ECO:0000256" key="4">
    <source>
        <dbReference type="PROSITE-ProRule" id="PRU01248"/>
    </source>
</evidence>
<dbReference type="GO" id="GO:0003677">
    <property type="term" value="F:DNA binding"/>
    <property type="evidence" value="ECO:0007669"/>
    <property type="project" value="UniProtKB-UniRule"/>
</dbReference>
<feature type="compositionally biased region" description="Pro residues" evidence="5">
    <location>
        <begin position="202"/>
        <end position="216"/>
    </location>
</feature>
<dbReference type="InterPro" id="IPR010998">
    <property type="entry name" value="Integrase_recombinase_N"/>
</dbReference>
<comment type="similarity">
    <text evidence="1">Belongs to the 'phage' integrase family.</text>
</comment>
<feature type="domain" description="Tyr recombinase" evidence="6">
    <location>
        <begin position="209"/>
        <end position="411"/>
    </location>
</feature>
<evidence type="ECO:0000256" key="1">
    <source>
        <dbReference type="ARBA" id="ARBA00008857"/>
    </source>
</evidence>
<name>A0A7G7MN64_9PSEU</name>
<feature type="domain" description="Core-binding (CB)" evidence="7">
    <location>
        <begin position="77"/>
        <end position="188"/>
    </location>
</feature>
<dbReference type="InterPro" id="IPR002104">
    <property type="entry name" value="Integrase_catalytic"/>
</dbReference>
<evidence type="ECO:0000259" key="6">
    <source>
        <dbReference type="PROSITE" id="PS51898"/>
    </source>
</evidence>
<evidence type="ECO:0000259" key="7">
    <source>
        <dbReference type="PROSITE" id="PS51900"/>
    </source>
</evidence>
<evidence type="ECO:0000313" key="9">
    <source>
        <dbReference type="Proteomes" id="UP000515728"/>
    </source>
</evidence>
<dbReference type="EMBL" id="CP060131">
    <property type="protein sequence ID" value="QNG54225.1"/>
    <property type="molecule type" value="Genomic_DNA"/>
</dbReference>
<dbReference type="KEGG" id="ppel:H6H00_10195"/>
<dbReference type="InterPro" id="IPR050090">
    <property type="entry name" value="Tyrosine_recombinase_XerCD"/>
</dbReference>
<gene>
    <name evidence="8" type="ORF">H6H00_10195</name>
</gene>
<organism evidence="8 9">
    <name type="scientific">Pseudonocardia petroleophila</name>
    <dbReference type="NCBI Taxonomy" id="37331"/>
    <lineage>
        <taxon>Bacteria</taxon>
        <taxon>Bacillati</taxon>
        <taxon>Actinomycetota</taxon>
        <taxon>Actinomycetes</taxon>
        <taxon>Pseudonocardiales</taxon>
        <taxon>Pseudonocardiaceae</taxon>
        <taxon>Pseudonocardia</taxon>
    </lineage>
</organism>
<keyword evidence="3" id="KW-0233">DNA recombination</keyword>
<dbReference type="InterPro" id="IPR011010">
    <property type="entry name" value="DNA_brk_join_enz"/>
</dbReference>
<evidence type="ECO:0000256" key="2">
    <source>
        <dbReference type="ARBA" id="ARBA00023125"/>
    </source>
</evidence>
<keyword evidence="9" id="KW-1185">Reference proteome</keyword>
<feature type="region of interest" description="Disordered" evidence="5">
    <location>
        <begin position="200"/>
        <end position="219"/>
    </location>
</feature>
<dbReference type="Gene3D" id="1.10.150.130">
    <property type="match status" value="1"/>
</dbReference>
<dbReference type="GO" id="GO:0006310">
    <property type="term" value="P:DNA recombination"/>
    <property type="evidence" value="ECO:0007669"/>
    <property type="project" value="UniProtKB-KW"/>
</dbReference>
<protein>
    <submittedName>
        <fullName evidence="8">Site-specific integrase</fullName>
    </submittedName>
</protein>
<evidence type="ECO:0000256" key="5">
    <source>
        <dbReference type="SAM" id="MobiDB-lite"/>
    </source>
</evidence>
<dbReference type="SUPFAM" id="SSF56349">
    <property type="entry name" value="DNA breaking-rejoining enzymes"/>
    <property type="match status" value="1"/>
</dbReference>
<accession>A0A7G7MN64</accession>
<dbReference type="InterPro" id="IPR013762">
    <property type="entry name" value="Integrase-like_cat_sf"/>
</dbReference>
<dbReference type="InterPro" id="IPR044068">
    <property type="entry name" value="CB"/>
</dbReference>
<keyword evidence="2 4" id="KW-0238">DNA-binding</keyword>
<reference evidence="8 9" key="1">
    <citation type="submission" date="2020-08" db="EMBL/GenBank/DDBJ databases">
        <authorList>
            <person name="Mo P."/>
        </authorList>
    </citation>
    <scope>NUCLEOTIDE SEQUENCE [LARGE SCALE GENOMIC DNA]</scope>
    <source>
        <strain evidence="8 9">CGMCC 4.1532</strain>
    </source>
</reference>
<dbReference type="AlphaFoldDB" id="A0A7G7MN64"/>
<sequence length="425" mass="47326">MAGRPAAGRARARGNIGTLRSGALRVRVYAGVDPVTGKRHDLVAIIPPGPDAKREAKRTLDRFLHEIAEKRNPRTSATVDQLLTRYLDQFDGAPNTLTIYRSYLRNHVSPFIGHVKVGALDAEILDALYAELRRCRLHCNGKRGPQHWSRHEHACDRRCTRPHVCRPLGASVVRHVHFLLSGAFERAVRWRWVGINPVTMASPPPAPRPNPQPPSPREAARIVEESWKDPDWGALVWTAMTTGARRGELCAIRLLSVDLDEGRETLWLRRAIRKEHGVLVEAELKTHQQRRVALDVETAEILREHISRARARAASLGLVLPASAFLFSGSPDSSTFPIPDSVTQRYDRLAVRLDIATTFHRLRHYSATELIAAGVDPRTVAGRLGHGGGGTTTLKTYSAWVSEADQRAAERLSARMPRRPPPQLS</sequence>
<dbReference type="PROSITE" id="PS51898">
    <property type="entry name" value="TYR_RECOMBINASE"/>
    <property type="match status" value="1"/>
</dbReference>
<evidence type="ECO:0000313" key="8">
    <source>
        <dbReference type="EMBL" id="QNG54225.1"/>
    </source>
</evidence>
<evidence type="ECO:0000256" key="3">
    <source>
        <dbReference type="ARBA" id="ARBA00023172"/>
    </source>
</evidence>
<dbReference type="Proteomes" id="UP000515728">
    <property type="component" value="Chromosome"/>
</dbReference>
<dbReference type="PANTHER" id="PTHR30349:SF41">
    <property type="entry name" value="INTEGRASE_RECOMBINASE PROTEIN MJ0367-RELATED"/>
    <property type="match status" value="1"/>
</dbReference>
<dbReference type="PROSITE" id="PS51900">
    <property type="entry name" value="CB"/>
    <property type="match status" value="1"/>
</dbReference>
<dbReference type="GO" id="GO:0015074">
    <property type="term" value="P:DNA integration"/>
    <property type="evidence" value="ECO:0007669"/>
    <property type="project" value="InterPro"/>
</dbReference>
<dbReference type="Pfam" id="PF00589">
    <property type="entry name" value="Phage_integrase"/>
    <property type="match status" value="1"/>
</dbReference>
<dbReference type="CDD" id="cd00397">
    <property type="entry name" value="DNA_BRE_C"/>
    <property type="match status" value="1"/>
</dbReference>